<evidence type="ECO:0000256" key="7">
    <source>
        <dbReference type="ARBA" id="ARBA00022898"/>
    </source>
</evidence>
<keyword evidence="6 9" id="KW-0808">Transferase</keyword>
<evidence type="ECO:0000256" key="1">
    <source>
        <dbReference type="ARBA" id="ARBA00001933"/>
    </source>
</evidence>
<dbReference type="RefSeq" id="WP_107195450.1">
    <property type="nucleotide sequence ID" value="NZ_CP029462.1"/>
</dbReference>
<keyword evidence="12" id="KW-1185">Reference proteome</keyword>
<dbReference type="InterPro" id="IPR015424">
    <property type="entry name" value="PyrdxlP-dep_Trfase"/>
</dbReference>
<dbReference type="AlphaFoldDB" id="A0A346B083"/>
<dbReference type="UniPathway" id="UPA00031">
    <property type="reaction ID" value="UER00012"/>
</dbReference>
<evidence type="ECO:0000256" key="9">
    <source>
        <dbReference type="HAMAP-Rule" id="MF_01023"/>
    </source>
</evidence>
<protein>
    <recommendedName>
        <fullName evidence="9">Histidinol-phosphate aminotransferase</fullName>
        <ecNumber evidence="9">2.6.1.9</ecNumber>
    </recommendedName>
    <alternativeName>
        <fullName evidence="9">Imidazole acetol-phosphate transaminase</fullName>
    </alternativeName>
</protein>
<dbReference type="Proteomes" id="UP000254337">
    <property type="component" value="Chromosome"/>
</dbReference>
<accession>A0A346B083</accession>
<dbReference type="OrthoDB" id="9813612at2"/>
<dbReference type="InterPro" id="IPR015421">
    <property type="entry name" value="PyrdxlP-dep_Trfase_major"/>
</dbReference>
<dbReference type="CDD" id="cd00609">
    <property type="entry name" value="AAT_like"/>
    <property type="match status" value="1"/>
</dbReference>
<dbReference type="InterPro" id="IPR001917">
    <property type="entry name" value="Aminotrans_II_pyridoxalP_BS"/>
</dbReference>
<evidence type="ECO:0000256" key="3">
    <source>
        <dbReference type="ARBA" id="ARBA00011738"/>
    </source>
</evidence>
<reference evidence="11 12" key="1">
    <citation type="submission" date="2018-05" db="EMBL/GenBank/DDBJ databases">
        <title>Complete genome sequence of Megasphaera sp. AJH120T, isolated from the ceca of a chicken.</title>
        <authorList>
            <person name="Maki J."/>
            <person name="Looft T."/>
        </authorList>
    </citation>
    <scope>NUCLEOTIDE SEQUENCE [LARGE SCALE GENOMIC DNA]</scope>
    <source>
        <strain evidence="11 12">AJH120</strain>
    </source>
</reference>
<dbReference type="SUPFAM" id="SSF53383">
    <property type="entry name" value="PLP-dependent transferases"/>
    <property type="match status" value="1"/>
</dbReference>
<dbReference type="EC" id="2.6.1.9" evidence="9"/>
<feature type="domain" description="Aminotransferase class I/classII large" evidence="10">
    <location>
        <begin position="29"/>
        <end position="350"/>
    </location>
</feature>
<comment type="catalytic activity">
    <reaction evidence="9">
        <text>L-histidinol phosphate + 2-oxoglutarate = 3-(imidazol-4-yl)-2-oxopropyl phosphate + L-glutamate</text>
        <dbReference type="Rhea" id="RHEA:23744"/>
        <dbReference type="ChEBI" id="CHEBI:16810"/>
        <dbReference type="ChEBI" id="CHEBI:29985"/>
        <dbReference type="ChEBI" id="CHEBI:57766"/>
        <dbReference type="ChEBI" id="CHEBI:57980"/>
        <dbReference type="EC" id="2.6.1.9"/>
    </reaction>
</comment>
<evidence type="ECO:0000256" key="8">
    <source>
        <dbReference type="ARBA" id="ARBA00023102"/>
    </source>
</evidence>
<dbReference type="PANTHER" id="PTHR42885:SF2">
    <property type="entry name" value="HISTIDINOL-PHOSPHATE AMINOTRANSFERASE"/>
    <property type="match status" value="1"/>
</dbReference>
<evidence type="ECO:0000313" key="12">
    <source>
        <dbReference type="Proteomes" id="UP000254337"/>
    </source>
</evidence>
<dbReference type="KEGG" id="meg:DKB62_08080"/>
<evidence type="ECO:0000256" key="2">
    <source>
        <dbReference type="ARBA" id="ARBA00007970"/>
    </source>
</evidence>
<evidence type="ECO:0000256" key="5">
    <source>
        <dbReference type="ARBA" id="ARBA00022605"/>
    </source>
</evidence>
<dbReference type="Gene3D" id="3.90.1150.10">
    <property type="entry name" value="Aspartate Aminotransferase, domain 1"/>
    <property type="match status" value="1"/>
</dbReference>
<dbReference type="GO" id="GO:0030170">
    <property type="term" value="F:pyridoxal phosphate binding"/>
    <property type="evidence" value="ECO:0007669"/>
    <property type="project" value="InterPro"/>
</dbReference>
<name>A0A346B083_9FIRM</name>
<keyword evidence="5 9" id="KW-0028">Amino-acid biosynthesis</keyword>
<dbReference type="InterPro" id="IPR005861">
    <property type="entry name" value="HisP_aminotrans"/>
</dbReference>
<sequence length="357" mass="39410">MNKEWLRRTIRSFEPYVVPEIKEHTVINANESPYNIFDFPEVKAEFLARLSETPSYHYPDPFAEELRAALAEYVACRPEEVLVGCGGDEIISIIANTFLNEGDTVLVHGPTFDIYGIDAQIVGAKVVEIPDLPGFTRDRKSFLQAVRELKPKLTVLCNPNNPTGELLPLSFLEEVLQASPNPVVVDEAYIEFAGSDSIITKLADYDNLIVIRTLSKAFGLAGVRVGYAVAQKDVIDALSLVKLVYNVGNLAQIAALAAMKYRDVILAHNIPPTIAAREYLAAELKQIDGVTVYDSVTNFVLIRVPDGPAVVNALKKADICVRFYKAAALQNCLRITVTTRDVVQRVVEVIRKEVGHA</sequence>
<dbReference type="NCBIfam" id="TIGR01141">
    <property type="entry name" value="hisC"/>
    <property type="match status" value="1"/>
</dbReference>
<comment type="similarity">
    <text evidence="2 9">Belongs to the class-II pyridoxal-phosphate-dependent aminotransferase family. Histidinol-phosphate aminotransferase subfamily.</text>
</comment>
<dbReference type="InterPro" id="IPR015422">
    <property type="entry name" value="PyrdxlP-dep_Trfase_small"/>
</dbReference>
<keyword evidence="7 9" id="KW-0663">Pyridoxal phosphate</keyword>
<dbReference type="GO" id="GO:0000105">
    <property type="term" value="P:L-histidine biosynthetic process"/>
    <property type="evidence" value="ECO:0007669"/>
    <property type="project" value="UniProtKB-UniRule"/>
</dbReference>
<dbReference type="PANTHER" id="PTHR42885">
    <property type="entry name" value="HISTIDINOL-PHOSPHATE AMINOTRANSFERASE-RELATED"/>
    <property type="match status" value="1"/>
</dbReference>
<evidence type="ECO:0000259" key="10">
    <source>
        <dbReference type="Pfam" id="PF00155"/>
    </source>
</evidence>
<dbReference type="InterPro" id="IPR004839">
    <property type="entry name" value="Aminotransferase_I/II_large"/>
</dbReference>
<dbReference type="EMBL" id="CP029462">
    <property type="protein sequence ID" value="AXL21526.1"/>
    <property type="molecule type" value="Genomic_DNA"/>
</dbReference>
<dbReference type="Gene3D" id="3.40.640.10">
    <property type="entry name" value="Type I PLP-dependent aspartate aminotransferase-like (Major domain)"/>
    <property type="match status" value="1"/>
</dbReference>
<organism evidence="11 12">
    <name type="scientific">Megasphaera stantonii</name>
    <dbReference type="NCBI Taxonomy" id="2144175"/>
    <lineage>
        <taxon>Bacteria</taxon>
        <taxon>Bacillati</taxon>
        <taxon>Bacillota</taxon>
        <taxon>Negativicutes</taxon>
        <taxon>Veillonellales</taxon>
        <taxon>Veillonellaceae</taxon>
        <taxon>Megasphaera</taxon>
    </lineage>
</organism>
<evidence type="ECO:0000256" key="4">
    <source>
        <dbReference type="ARBA" id="ARBA00022576"/>
    </source>
</evidence>
<feature type="modified residue" description="N6-(pyridoxal phosphate)lysine" evidence="9">
    <location>
        <position position="216"/>
    </location>
</feature>
<evidence type="ECO:0000313" key="11">
    <source>
        <dbReference type="EMBL" id="AXL21526.1"/>
    </source>
</evidence>
<keyword evidence="8 9" id="KW-0368">Histidine biosynthesis</keyword>
<dbReference type="Pfam" id="PF00155">
    <property type="entry name" value="Aminotran_1_2"/>
    <property type="match status" value="1"/>
</dbReference>
<dbReference type="GO" id="GO:0004400">
    <property type="term" value="F:histidinol-phosphate transaminase activity"/>
    <property type="evidence" value="ECO:0007669"/>
    <property type="project" value="UniProtKB-UniRule"/>
</dbReference>
<comment type="cofactor">
    <cofactor evidence="1 9">
        <name>pyridoxal 5'-phosphate</name>
        <dbReference type="ChEBI" id="CHEBI:597326"/>
    </cofactor>
</comment>
<gene>
    <name evidence="9 11" type="primary">hisC</name>
    <name evidence="11" type="ORF">DKB62_08080</name>
</gene>
<dbReference type="HAMAP" id="MF_01023">
    <property type="entry name" value="HisC_aminotrans_2"/>
    <property type="match status" value="1"/>
</dbReference>
<comment type="subunit">
    <text evidence="3 9">Homodimer.</text>
</comment>
<evidence type="ECO:0000256" key="6">
    <source>
        <dbReference type="ARBA" id="ARBA00022679"/>
    </source>
</evidence>
<proteinExistence type="inferred from homology"/>
<comment type="pathway">
    <text evidence="9">Amino-acid biosynthesis; L-histidine biosynthesis; L-histidine from 5-phospho-alpha-D-ribose 1-diphosphate: step 7/9.</text>
</comment>
<dbReference type="PROSITE" id="PS00599">
    <property type="entry name" value="AA_TRANSFER_CLASS_2"/>
    <property type="match status" value="1"/>
</dbReference>
<keyword evidence="4 9" id="KW-0032">Aminotransferase</keyword>